<protein>
    <submittedName>
        <fullName evidence="1">Uncharacterized protein</fullName>
    </submittedName>
</protein>
<dbReference type="OrthoDB" id="9908675at2"/>
<dbReference type="STRING" id="667129.HMPREF0758_2855"/>
<keyword evidence="2" id="KW-1185">Reference proteome</keyword>
<proteinExistence type="predicted"/>
<dbReference type="HOGENOM" id="CLU_1538077_0_0_6"/>
<dbReference type="Proteomes" id="UP000005723">
    <property type="component" value="Unassembled WGS sequence"/>
</dbReference>
<dbReference type="RefSeq" id="WP_004960688.1">
    <property type="nucleotide sequence ID" value="NZ_GG753567.1"/>
</dbReference>
<reference evidence="1 2" key="1">
    <citation type="submission" date="2010-01" db="EMBL/GenBank/DDBJ databases">
        <authorList>
            <person name="Muzny D."/>
            <person name="Qin X."/>
            <person name="Deng J."/>
            <person name="Jiang H."/>
            <person name="Liu Y."/>
            <person name="Qu J."/>
            <person name="Song X.-Z."/>
            <person name="Zhang L."/>
            <person name="Thornton R."/>
            <person name="Coyle M."/>
            <person name="Francisco L."/>
            <person name="Jackson L."/>
            <person name="Javaid M."/>
            <person name="Korchina V."/>
            <person name="Kovar C."/>
            <person name="Mata R."/>
            <person name="Mathew T."/>
            <person name="Ngo R."/>
            <person name="Nguyen L."/>
            <person name="Nguyen N."/>
            <person name="Okwuonu G."/>
            <person name="Ongeri F."/>
            <person name="Pham C."/>
            <person name="Simmons D."/>
            <person name="Wilczek-Boney K."/>
            <person name="Hale W."/>
            <person name="Jakkamsetti A."/>
            <person name="Pham P."/>
            <person name="Ruth R."/>
            <person name="San Lucas F."/>
            <person name="Warren J."/>
            <person name="Zhang J."/>
            <person name="Zhao Z."/>
            <person name="Zhou C."/>
            <person name="Zhu D."/>
            <person name="Lee S."/>
            <person name="Bess C."/>
            <person name="Blankenburg K."/>
            <person name="Forbes L."/>
            <person name="Fu Q."/>
            <person name="Gubbala S."/>
            <person name="Hirani K."/>
            <person name="Jayaseelan J.C."/>
            <person name="Lara F."/>
            <person name="Munidasa M."/>
            <person name="Palculict T."/>
            <person name="Patil S."/>
            <person name="Pu L.-L."/>
            <person name="Saada N."/>
            <person name="Tang L."/>
            <person name="Weissenberger G."/>
            <person name="Zhu Y."/>
            <person name="Hemphill L."/>
            <person name="Shang Y."/>
            <person name="Youmans B."/>
            <person name="Ayvaz T."/>
            <person name="Ross M."/>
            <person name="Santibanez J."/>
            <person name="Aqrawi P."/>
            <person name="Gross S."/>
            <person name="Joshi V."/>
            <person name="Fowler G."/>
            <person name="Nazareth L."/>
            <person name="Reid J."/>
            <person name="Worley K."/>
            <person name="Petrosino J."/>
            <person name="Highlander S."/>
            <person name="Gibbs R."/>
        </authorList>
    </citation>
    <scope>NUCLEOTIDE SEQUENCE [LARGE SCALE GENOMIC DNA]</scope>
    <source>
        <strain evidence="1 2">DSM 4582</strain>
    </source>
</reference>
<evidence type="ECO:0000313" key="2">
    <source>
        <dbReference type="Proteomes" id="UP000005723"/>
    </source>
</evidence>
<dbReference type="EMBL" id="ADBY01000046">
    <property type="protein sequence ID" value="EFE95653.1"/>
    <property type="molecule type" value="Genomic_DNA"/>
</dbReference>
<evidence type="ECO:0000313" key="1">
    <source>
        <dbReference type="EMBL" id="EFE95653.1"/>
    </source>
</evidence>
<comment type="caution">
    <text evidence="1">The sequence shown here is derived from an EMBL/GenBank/DDBJ whole genome shotgun (WGS) entry which is preliminary data.</text>
</comment>
<dbReference type="AlphaFoldDB" id="D4E3V5"/>
<gene>
    <name evidence="1" type="ORF">HMPREF0758_2855</name>
</gene>
<accession>D4E3V5</accession>
<name>D4E3V5_SEROD</name>
<sequence>MNKNYKVNTNFGQAKRVEREEGDKVFTSLNGANTFSYKGIPVMKRGGCYTVKDVKLQGYAPWFLAGVFTDGRSLKIALESALSGVDKEKYCTFRAKNQNIQCPHCRSIYLLYKTMQFKRYGDIYIECPHCYEVHALDDVNRVTDEKVY</sequence>
<organism evidence="1 2">
    <name type="scientific">Serratia odorifera DSM 4582</name>
    <dbReference type="NCBI Taxonomy" id="667129"/>
    <lineage>
        <taxon>Bacteria</taxon>
        <taxon>Pseudomonadati</taxon>
        <taxon>Pseudomonadota</taxon>
        <taxon>Gammaproteobacteria</taxon>
        <taxon>Enterobacterales</taxon>
        <taxon>Yersiniaceae</taxon>
        <taxon>Serratia</taxon>
    </lineage>
</organism>